<keyword evidence="9" id="KW-1185">Reference proteome</keyword>
<keyword evidence="4" id="KW-0862">Zinc</keyword>
<reference evidence="8" key="2">
    <citation type="submission" date="2020-12" db="EMBL/GenBank/DDBJ databases">
        <title>New Spironucleus salmonicida genome in near-complete chromosomes.</title>
        <authorList>
            <person name="Xu F."/>
            <person name="Kurt Z."/>
            <person name="Jimenez-Gonzalez A."/>
            <person name="Astvaldsson A."/>
            <person name="Andersson J.O."/>
            <person name="Svard S.G."/>
        </authorList>
    </citation>
    <scope>NUCLEOTIDE SEQUENCE</scope>
    <source>
        <strain evidence="8">ATCC 50377</strain>
    </source>
</reference>
<dbReference type="PROSITE" id="PS50115">
    <property type="entry name" value="ARFGAP"/>
    <property type="match status" value="1"/>
</dbReference>
<evidence type="ECO:0000256" key="1">
    <source>
        <dbReference type="ARBA" id="ARBA00022468"/>
    </source>
</evidence>
<dbReference type="InterPro" id="IPR037278">
    <property type="entry name" value="ARFGAP/RecO"/>
</dbReference>
<dbReference type="EMBL" id="AUWU02000001">
    <property type="protein sequence ID" value="KAH0577899.1"/>
    <property type="molecule type" value="Genomic_DNA"/>
</dbReference>
<keyword evidence="3 5" id="KW-0863">Zinc-finger</keyword>
<dbReference type="InterPro" id="IPR038508">
    <property type="entry name" value="ArfGAP_dom_sf"/>
</dbReference>
<dbReference type="Pfam" id="PF01412">
    <property type="entry name" value="ArfGap"/>
    <property type="match status" value="1"/>
</dbReference>
<evidence type="ECO:0000256" key="2">
    <source>
        <dbReference type="ARBA" id="ARBA00022723"/>
    </source>
</evidence>
<dbReference type="AlphaFoldDB" id="V6LHI0"/>
<protein>
    <submittedName>
        <fullName evidence="7">GTPase activating protein for Arf</fullName>
    </submittedName>
</protein>
<evidence type="ECO:0000259" key="6">
    <source>
        <dbReference type="PROSITE" id="PS50115"/>
    </source>
</evidence>
<dbReference type="Gene3D" id="1.10.220.150">
    <property type="entry name" value="Arf GTPase activating protein"/>
    <property type="match status" value="1"/>
</dbReference>
<sequence>MEDFRQIAIDFAKQQQCCHDCSSSNPTWCSVRLGIFLCINCAGKHRSYGVAVSFMKSVDLDKWSQENVKLIISGGNKKFETYCKSLSITKPINYPSVSDGLQPYRDLLQKSALKDLVQLMNIPEISYKFEDQASTNTNQTTIQQSVITNQQEQPNAKLQVENYKQEMQILDVKEMITDTPVITKIQNASCSVNLNQPSGRKGLGKIIRKK</sequence>
<dbReference type="OrthoDB" id="983479at2759"/>
<evidence type="ECO:0000313" key="7">
    <source>
        <dbReference type="EMBL" id="EST44025.1"/>
    </source>
</evidence>
<accession>V6LHI0</accession>
<evidence type="ECO:0000256" key="4">
    <source>
        <dbReference type="ARBA" id="ARBA00022833"/>
    </source>
</evidence>
<dbReference type="SUPFAM" id="SSF57863">
    <property type="entry name" value="ArfGap/RecO-like zinc finger"/>
    <property type="match status" value="1"/>
</dbReference>
<dbReference type="GO" id="GO:0008270">
    <property type="term" value="F:zinc ion binding"/>
    <property type="evidence" value="ECO:0007669"/>
    <property type="project" value="UniProtKB-KW"/>
</dbReference>
<dbReference type="PANTHER" id="PTHR45686:SF4">
    <property type="entry name" value="ADP-RIBOSYLATION FACTOR GTPASE ACTIVATING PROTEIN 3, ISOFORM H"/>
    <property type="match status" value="1"/>
</dbReference>
<proteinExistence type="predicted"/>
<dbReference type="GO" id="GO:0048205">
    <property type="term" value="P:COPI coating of Golgi vesicle"/>
    <property type="evidence" value="ECO:0007669"/>
    <property type="project" value="TreeGrafter"/>
</dbReference>
<feature type="domain" description="Arf-GAP" evidence="6">
    <location>
        <begin position="1"/>
        <end position="82"/>
    </location>
</feature>
<dbReference type="PRINTS" id="PR00405">
    <property type="entry name" value="REVINTRACTNG"/>
</dbReference>
<dbReference type="VEuPathDB" id="GiardiaDB:SS50377_21253"/>
<gene>
    <name evidence="7" type="ORF">SS50377_16334</name>
    <name evidence="8" type="ORF">SS50377_21253</name>
</gene>
<evidence type="ECO:0000313" key="9">
    <source>
        <dbReference type="Proteomes" id="UP000018208"/>
    </source>
</evidence>
<dbReference type="Proteomes" id="UP000018208">
    <property type="component" value="Unassembled WGS sequence"/>
</dbReference>
<evidence type="ECO:0000256" key="5">
    <source>
        <dbReference type="PROSITE-ProRule" id="PRU00288"/>
    </source>
</evidence>
<keyword evidence="1" id="KW-0343">GTPase activation</keyword>
<dbReference type="GO" id="GO:0005096">
    <property type="term" value="F:GTPase activator activity"/>
    <property type="evidence" value="ECO:0007669"/>
    <property type="project" value="UniProtKB-KW"/>
</dbReference>
<reference evidence="7 8" key="1">
    <citation type="journal article" date="2014" name="PLoS Genet.">
        <title>The Genome of Spironucleus salmonicida Highlights a Fish Pathogen Adapted to Fluctuating Environments.</title>
        <authorList>
            <person name="Xu F."/>
            <person name="Jerlstrom-Hultqvist J."/>
            <person name="Einarsson E."/>
            <person name="Astvaldsson A."/>
            <person name="Svard S.G."/>
            <person name="Andersson J.O."/>
        </authorList>
    </citation>
    <scope>NUCLEOTIDE SEQUENCE</scope>
    <source>
        <strain evidence="8">ATCC 50377</strain>
    </source>
</reference>
<dbReference type="EMBL" id="KI546130">
    <property type="protein sequence ID" value="EST44025.1"/>
    <property type="molecule type" value="Genomic_DNA"/>
</dbReference>
<organism evidence="7">
    <name type="scientific">Spironucleus salmonicida</name>
    <dbReference type="NCBI Taxonomy" id="348837"/>
    <lineage>
        <taxon>Eukaryota</taxon>
        <taxon>Metamonada</taxon>
        <taxon>Diplomonadida</taxon>
        <taxon>Hexamitidae</taxon>
        <taxon>Hexamitinae</taxon>
        <taxon>Spironucleus</taxon>
    </lineage>
</organism>
<dbReference type="GO" id="GO:0000139">
    <property type="term" value="C:Golgi membrane"/>
    <property type="evidence" value="ECO:0007669"/>
    <property type="project" value="GOC"/>
</dbReference>
<keyword evidence="2" id="KW-0479">Metal-binding</keyword>
<name>V6LHI0_9EUKA</name>
<dbReference type="PANTHER" id="PTHR45686">
    <property type="entry name" value="ADP-RIBOSYLATION FACTOR GTPASE ACTIVATING PROTEIN 3, ISOFORM H-RELATED"/>
    <property type="match status" value="1"/>
</dbReference>
<dbReference type="InterPro" id="IPR001164">
    <property type="entry name" value="ArfGAP_dom"/>
</dbReference>
<evidence type="ECO:0000313" key="8">
    <source>
        <dbReference type="EMBL" id="KAH0577899.1"/>
    </source>
</evidence>
<evidence type="ECO:0000256" key="3">
    <source>
        <dbReference type="ARBA" id="ARBA00022771"/>
    </source>
</evidence>
<dbReference type="SMART" id="SM00105">
    <property type="entry name" value="ArfGap"/>
    <property type="match status" value="1"/>
</dbReference>